<dbReference type="CDD" id="cd09008">
    <property type="entry name" value="MTAN"/>
    <property type="match status" value="1"/>
</dbReference>
<dbReference type="GO" id="GO:0009164">
    <property type="term" value="P:nucleoside catabolic process"/>
    <property type="evidence" value="ECO:0007669"/>
    <property type="project" value="InterPro"/>
</dbReference>
<dbReference type="EMBL" id="CABWIF010000007">
    <property type="protein sequence ID" value="VWL91335.1"/>
    <property type="molecule type" value="Genomic_DNA"/>
</dbReference>
<evidence type="ECO:0000256" key="2">
    <source>
        <dbReference type="ARBA" id="ARBA00011974"/>
    </source>
</evidence>
<dbReference type="InterPro" id="IPR000845">
    <property type="entry name" value="Nucleoside_phosphorylase_d"/>
</dbReference>
<dbReference type="InterPro" id="IPR035994">
    <property type="entry name" value="Nucleoside_phosphorylase_sf"/>
</dbReference>
<dbReference type="PANTHER" id="PTHR46832:SF1">
    <property type="entry name" value="5'-METHYLTHIOADENOSINE_S-ADENOSYLHOMOCYSTEINE NUCLEOSIDASE"/>
    <property type="match status" value="1"/>
</dbReference>
<evidence type="ECO:0000256" key="3">
    <source>
        <dbReference type="ARBA" id="ARBA00022605"/>
    </source>
</evidence>
<dbReference type="NCBIfam" id="TIGR01704">
    <property type="entry name" value="MTA_SAH-Nsdase"/>
    <property type="match status" value="1"/>
</dbReference>
<sequence>MATIAIIGALEKEVAQIKEELSGAHESQEAGLTVVNGGLSGLTVVATTAGMGTVNAAAATQHLISKYAPQAVVFSGIAGGLNPKLHINDVVIGKCLRYLDTDTALIAESAPGLEEFASTPALVDVAAAVLAEHGFVDTSADENSAEKDPKQFLCGTIATGDRFVTGDAMRNAAIEATHADCVEMEGAAIAHIAAKNGVDCLVLRAISDNCDEAYDAFCEREFDLDEYARTASGITLDIVRSIAAAQ</sequence>
<protein>
    <recommendedName>
        <fullName evidence="2">adenosylhomocysteine nucleosidase</fullName>
        <ecNumber evidence="2">3.2.2.9</ecNumber>
    </recommendedName>
</protein>
<dbReference type="AlphaFoldDB" id="A0A5K1IS91"/>
<keyword evidence="3" id="KW-0028">Amino-acid biosynthesis</keyword>
<dbReference type="PANTHER" id="PTHR46832">
    <property type="entry name" value="5'-METHYLTHIOADENOSINE/S-ADENOSYLHOMOCYSTEINE NUCLEOSIDASE"/>
    <property type="match status" value="1"/>
</dbReference>
<dbReference type="InterPro" id="IPR010049">
    <property type="entry name" value="MTA_SAH_Nsdase"/>
</dbReference>
<feature type="domain" description="Nucleoside phosphorylase" evidence="6">
    <location>
        <begin position="3"/>
        <end position="239"/>
    </location>
</feature>
<keyword evidence="5" id="KW-0486">Methionine biosynthesis</keyword>
<dbReference type="GO" id="GO:0019509">
    <property type="term" value="P:L-methionine salvage from methylthioadenosine"/>
    <property type="evidence" value="ECO:0007669"/>
    <property type="project" value="UniProtKB-UniPathway"/>
</dbReference>
<evidence type="ECO:0000313" key="8">
    <source>
        <dbReference type="Proteomes" id="UP000368032"/>
    </source>
</evidence>
<dbReference type="GO" id="GO:0019284">
    <property type="term" value="P:L-methionine salvage from S-adenosylmethionine"/>
    <property type="evidence" value="ECO:0007669"/>
    <property type="project" value="TreeGrafter"/>
</dbReference>
<dbReference type="UniPathway" id="UPA00904">
    <property type="reaction ID" value="UER00871"/>
</dbReference>
<keyword evidence="7" id="KW-0326">Glycosidase</keyword>
<evidence type="ECO:0000259" key="6">
    <source>
        <dbReference type="Pfam" id="PF01048"/>
    </source>
</evidence>
<dbReference type="Gene3D" id="3.40.50.1580">
    <property type="entry name" value="Nucleoside phosphorylase domain"/>
    <property type="match status" value="1"/>
</dbReference>
<dbReference type="GO" id="GO:0008930">
    <property type="term" value="F:methylthioadenosine nucleosidase activity"/>
    <property type="evidence" value="ECO:0007669"/>
    <property type="project" value="InterPro"/>
</dbReference>
<name>A0A5K1IS91_9ACTN</name>
<evidence type="ECO:0000256" key="4">
    <source>
        <dbReference type="ARBA" id="ARBA00022801"/>
    </source>
</evidence>
<dbReference type="SUPFAM" id="SSF53167">
    <property type="entry name" value="Purine and uridine phosphorylases"/>
    <property type="match status" value="1"/>
</dbReference>
<dbReference type="Pfam" id="PF01048">
    <property type="entry name" value="PNP_UDP_1"/>
    <property type="match status" value="1"/>
</dbReference>
<dbReference type="Proteomes" id="UP000368032">
    <property type="component" value="Unassembled WGS sequence"/>
</dbReference>
<accession>A0A5K1IS91</accession>
<dbReference type="GO" id="GO:0008782">
    <property type="term" value="F:adenosylhomocysteine nucleosidase activity"/>
    <property type="evidence" value="ECO:0007669"/>
    <property type="project" value="UniProtKB-EC"/>
</dbReference>
<evidence type="ECO:0000313" key="7">
    <source>
        <dbReference type="EMBL" id="VWL91335.1"/>
    </source>
</evidence>
<comment type="pathway">
    <text evidence="1">Amino-acid biosynthesis; L-methionine biosynthesis via salvage pathway; S-methyl-5-thio-alpha-D-ribose 1-phosphate from S-methyl-5'-thioadenosine (hydrolase route): step 1/2.</text>
</comment>
<evidence type="ECO:0000256" key="5">
    <source>
        <dbReference type="ARBA" id="ARBA00023167"/>
    </source>
</evidence>
<organism evidence="7 8">
    <name type="scientific">Collinsella aerofaciens</name>
    <dbReference type="NCBI Taxonomy" id="74426"/>
    <lineage>
        <taxon>Bacteria</taxon>
        <taxon>Bacillati</taxon>
        <taxon>Actinomycetota</taxon>
        <taxon>Coriobacteriia</taxon>
        <taxon>Coriobacteriales</taxon>
        <taxon>Coriobacteriaceae</taxon>
        <taxon>Collinsella</taxon>
    </lineage>
</organism>
<gene>
    <name evidence="7" type="primary">pfs</name>
    <name evidence="7" type="ORF">CKJAJONC_01505</name>
</gene>
<proteinExistence type="predicted"/>
<evidence type="ECO:0000256" key="1">
    <source>
        <dbReference type="ARBA" id="ARBA00004945"/>
    </source>
</evidence>
<dbReference type="EC" id="3.2.2.9" evidence="2"/>
<dbReference type="GO" id="GO:0005829">
    <property type="term" value="C:cytosol"/>
    <property type="evidence" value="ECO:0007669"/>
    <property type="project" value="TreeGrafter"/>
</dbReference>
<keyword evidence="4 7" id="KW-0378">Hydrolase</keyword>
<reference evidence="7 8" key="1">
    <citation type="submission" date="2019-10" db="EMBL/GenBank/DDBJ databases">
        <authorList>
            <person name="Wolf R A."/>
        </authorList>
    </citation>
    <scope>NUCLEOTIDE SEQUENCE [LARGE SCALE GENOMIC DNA]</scope>
    <source>
        <strain evidence="7">Collinsella_aerofaciens_DSM_13712</strain>
    </source>
</reference>
<dbReference type="RefSeq" id="WP_152067597.1">
    <property type="nucleotide sequence ID" value="NZ_CABWIF010000007.1"/>
</dbReference>